<dbReference type="Pfam" id="PF04542">
    <property type="entry name" value="Sigma70_r2"/>
    <property type="match status" value="1"/>
</dbReference>
<evidence type="ECO:0000256" key="2">
    <source>
        <dbReference type="ARBA" id="ARBA00023082"/>
    </source>
</evidence>
<dbReference type="EMBL" id="CP001839">
    <property type="protein sequence ID" value="ADA66133.1"/>
    <property type="molecule type" value="Genomic_DNA"/>
</dbReference>
<reference evidence="7 8" key="1">
    <citation type="submission" date="2009-12" db="EMBL/GenBank/DDBJ databases">
        <title>Complete sequence of Thermotoga petrophila RKU-1.</title>
        <authorList>
            <consortium name="US DOE Joint Genome Institute"/>
            <person name="Lucas S."/>
            <person name="Copeland A."/>
            <person name="Lapidus A."/>
            <person name="Glavina del Rio T."/>
            <person name="Dalin E."/>
            <person name="Tice H."/>
            <person name="Bruce D."/>
            <person name="Goodwin L."/>
            <person name="Pitluck S."/>
            <person name="Munk A.C."/>
            <person name="Brettin T."/>
            <person name="Detter J.C."/>
            <person name="Han C."/>
            <person name="Tapia R."/>
            <person name="Larimer F."/>
            <person name="Land M."/>
            <person name="Hauser L."/>
            <person name="Kyrpides N."/>
            <person name="Mikhailova N."/>
            <person name="Nelson K.E."/>
            <person name="Gogarten J.P."/>
            <person name="Noll K.M."/>
        </authorList>
    </citation>
    <scope>NUCLEOTIDE SEQUENCE [LARGE SCALE GENOMIC DNA]</scope>
    <source>
        <strain evidence="8">ATCC BAA-489 / DSM 13996 / JCM 10882 / RKU-10</strain>
    </source>
</reference>
<dbReference type="AlphaFoldDB" id="D2C597"/>
<dbReference type="InterPro" id="IPR000943">
    <property type="entry name" value="RNA_pol_sigma70"/>
</dbReference>
<evidence type="ECO:0000256" key="4">
    <source>
        <dbReference type="ARBA" id="ARBA00023163"/>
    </source>
</evidence>
<dbReference type="PRINTS" id="PR00046">
    <property type="entry name" value="SIGMA70FCT"/>
</dbReference>
<dbReference type="Gene3D" id="1.20.140.160">
    <property type="match status" value="1"/>
</dbReference>
<dbReference type="Pfam" id="PF04545">
    <property type="entry name" value="Sigma70_r4"/>
    <property type="match status" value="1"/>
</dbReference>
<dbReference type="InterPro" id="IPR014284">
    <property type="entry name" value="RNA_pol_sigma-70_dom"/>
</dbReference>
<dbReference type="CDD" id="cd06171">
    <property type="entry name" value="Sigma70_r4"/>
    <property type="match status" value="1"/>
</dbReference>
<sequence>MWDKESMIRSLLPFIKRTAEDLAQTLPPNVEVDDLIQEGIVAALSSLERYDPSKASFTTFIMKRVKGAMYDYLRKIDWMPRNLRKNVKMIERAIYESEEFPSDEEIARKTGLELKEVVRARNEMMRKQLLMIDAMEDEIVLKTEGPDENAYRELLVEEMKKAIEKLSDKEKLVLSLRFEKDLSLKEIAKVLDVSESRVSQIISKSLLKIKKEVMGDDQAG</sequence>
<dbReference type="GO" id="GO:0006352">
    <property type="term" value="P:DNA-templated transcription initiation"/>
    <property type="evidence" value="ECO:0007669"/>
    <property type="project" value="InterPro"/>
</dbReference>
<dbReference type="InterPro" id="IPR007627">
    <property type="entry name" value="RNA_pol_sigma70_r2"/>
</dbReference>
<evidence type="ECO:0000259" key="6">
    <source>
        <dbReference type="Pfam" id="PF04545"/>
    </source>
</evidence>
<gene>
    <name evidence="7" type="ordered locus">Tnap_0025</name>
</gene>
<feature type="domain" description="RNA polymerase sigma-70 region 4" evidence="6">
    <location>
        <begin position="162"/>
        <end position="211"/>
    </location>
</feature>
<organism evidence="7 8">
    <name type="scientific">Thermotoga petrophila (strain ATCC BAA-489 / DSM 13996 / JCM 10882 / RKU-10)</name>
    <name type="common">Thermotoga naphthophila</name>
    <dbReference type="NCBI Taxonomy" id="590168"/>
    <lineage>
        <taxon>Bacteria</taxon>
        <taxon>Thermotogati</taxon>
        <taxon>Thermotogota</taxon>
        <taxon>Thermotogae</taxon>
        <taxon>Thermotogales</taxon>
        <taxon>Thermotogaceae</taxon>
        <taxon>Thermotoga</taxon>
    </lineage>
</organism>
<dbReference type="PANTHER" id="PTHR30385:SF7">
    <property type="entry name" value="RNA POLYMERASE SIGMA FACTOR FLIA"/>
    <property type="match status" value="1"/>
</dbReference>
<dbReference type="GO" id="GO:0016987">
    <property type="term" value="F:sigma factor activity"/>
    <property type="evidence" value="ECO:0007669"/>
    <property type="project" value="UniProtKB-KW"/>
</dbReference>
<dbReference type="NCBIfam" id="TIGR02479">
    <property type="entry name" value="FliA_WhiG"/>
    <property type="match status" value="1"/>
</dbReference>
<dbReference type="SUPFAM" id="SSF88659">
    <property type="entry name" value="Sigma3 and sigma4 domains of RNA polymerase sigma factors"/>
    <property type="match status" value="2"/>
</dbReference>
<evidence type="ECO:0000313" key="8">
    <source>
        <dbReference type="Proteomes" id="UP000000940"/>
    </source>
</evidence>
<evidence type="ECO:0000259" key="5">
    <source>
        <dbReference type="Pfam" id="PF04542"/>
    </source>
</evidence>
<proteinExistence type="predicted"/>
<dbReference type="Gene3D" id="1.10.1740.10">
    <property type="match status" value="1"/>
</dbReference>
<dbReference type="GO" id="GO:0003899">
    <property type="term" value="F:DNA-directed RNA polymerase activity"/>
    <property type="evidence" value="ECO:0007669"/>
    <property type="project" value="InterPro"/>
</dbReference>
<dbReference type="NCBIfam" id="TIGR02937">
    <property type="entry name" value="sigma70-ECF"/>
    <property type="match status" value="1"/>
</dbReference>
<keyword evidence="1" id="KW-0805">Transcription regulation</keyword>
<dbReference type="SUPFAM" id="SSF88946">
    <property type="entry name" value="Sigma2 domain of RNA polymerase sigma factors"/>
    <property type="match status" value="1"/>
</dbReference>
<feature type="domain" description="RNA polymerase sigma-70 region 2" evidence="5">
    <location>
        <begin position="7"/>
        <end position="78"/>
    </location>
</feature>
<dbReference type="KEGG" id="tnp:Tnap_0025"/>
<keyword evidence="4" id="KW-0804">Transcription</keyword>
<dbReference type="HOGENOM" id="CLU_014793_8_1_0"/>
<dbReference type="Proteomes" id="UP000000940">
    <property type="component" value="Chromosome"/>
</dbReference>
<accession>D2C597</accession>
<name>D2C597_THEP2</name>
<evidence type="ECO:0000313" key="7">
    <source>
        <dbReference type="EMBL" id="ADA66133.1"/>
    </source>
</evidence>
<dbReference type="InterPro" id="IPR013325">
    <property type="entry name" value="RNA_pol_sigma_r2"/>
</dbReference>
<dbReference type="PANTHER" id="PTHR30385">
    <property type="entry name" value="SIGMA FACTOR F FLAGELLAR"/>
    <property type="match status" value="1"/>
</dbReference>
<dbReference type="InterPro" id="IPR007630">
    <property type="entry name" value="RNA_pol_sigma70_r4"/>
</dbReference>
<dbReference type="GO" id="GO:0003677">
    <property type="term" value="F:DNA binding"/>
    <property type="evidence" value="ECO:0007669"/>
    <property type="project" value="UniProtKB-KW"/>
</dbReference>
<keyword evidence="3" id="KW-0238">DNA-binding</keyword>
<dbReference type="InterPro" id="IPR013324">
    <property type="entry name" value="RNA_pol_sigma_r3/r4-like"/>
</dbReference>
<keyword evidence="2" id="KW-0731">Sigma factor</keyword>
<dbReference type="InterPro" id="IPR012845">
    <property type="entry name" value="RNA_pol_sigma_FliA_WhiG"/>
</dbReference>
<evidence type="ECO:0000256" key="1">
    <source>
        <dbReference type="ARBA" id="ARBA00023015"/>
    </source>
</evidence>
<dbReference type="RefSeq" id="WP_012310273.1">
    <property type="nucleotide sequence ID" value="NC_013642.1"/>
</dbReference>
<keyword evidence="8" id="KW-1185">Reference proteome</keyword>
<evidence type="ECO:0000256" key="3">
    <source>
        <dbReference type="ARBA" id="ARBA00023125"/>
    </source>
</evidence>
<protein>
    <submittedName>
        <fullName evidence="7">RNA polymerase, sigma 28 subunit, FliA/WhiG subfamily</fullName>
    </submittedName>
</protein>